<comment type="caution">
    <text evidence="1">The sequence shown here is derived from an EMBL/GenBank/DDBJ whole genome shotgun (WGS) entry which is preliminary data.</text>
</comment>
<feature type="non-terminal residue" evidence="1">
    <location>
        <position position="490"/>
    </location>
</feature>
<name>A0A0F9D1I9_9ZZZZ</name>
<evidence type="ECO:0008006" key="2">
    <source>
        <dbReference type="Google" id="ProtNLM"/>
    </source>
</evidence>
<proteinExistence type="predicted"/>
<organism evidence="1">
    <name type="scientific">marine sediment metagenome</name>
    <dbReference type="NCBI Taxonomy" id="412755"/>
    <lineage>
        <taxon>unclassified sequences</taxon>
        <taxon>metagenomes</taxon>
        <taxon>ecological metagenomes</taxon>
    </lineage>
</organism>
<dbReference type="EMBL" id="LAZR01030788">
    <property type="protein sequence ID" value="KKL55588.1"/>
    <property type="molecule type" value="Genomic_DNA"/>
</dbReference>
<dbReference type="Pfam" id="PF04860">
    <property type="entry name" value="Phage_portal"/>
    <property type="match status" value="1"/>
</dbReference>
<dbReference type="InterPro" id="IPR006944">
    <property type="entry name" value="Phage/GTA_portal"/>
</dbReference>
<evidence type="ECO:0000313" key="1">
    <source>
        <dbReference type="EMBL" id="KKL55588.1"/>
    </source>
</evidence>
<sequence>MKFRWPFSRKQADFPHSGGTGTLPFLTNSGFGNLDRGPYNYRRDVGIGVKSSVVMAPIQWIQRSMPEAPLVIEKRLPEGEWDEIIEHPLTELINKPNPFYDGLHLWQATVFSYLTDGNSYWLTVTDGLGRPVQLWYVPHWLMSPMAPQDGSEFINAYKYRAAGREIILPIERVVHFRHGINPENPRLGLSPIDSALREIWSDMEASEFIASLLRNSGVPGLIISPDMDDITVGPEDKEDIKQYVQSRTTGSHRGEPIVMSGKTKVERVAWSPKDMDLSPSTDRSEERLCALLGIPSAVVGFGSGLEQTKVGATMAELRKLAWQNGIIPLHTNFAGVVSTKLLPQFGPQNGKVRARFDVSDVAALQEDRNKLFQRIDRAVRGGWITVAAGKLAVGLEPGPADDVYLRPISVVTIPSETMPAAPGEDETRGGGALETKEHEPNAFEQRLLDTMERSAATDAQNAFMASQDRNAPKLAKVMEDELIDFFEDLG</sequence>
<protein>
    <recommendedName>
        <fullName evidence="2">Phage portal protein</fullName>
    </recommendedName>
</protein>
<dbReference type="AlphaFoldDB" id="A0A0F9D1I9"/>
<reference evidence="1" key="1">
    <citation type="journal article" date="2015" name="Nature">
        <title>Complex archaea that bridge the gap between prokaryotes and eukaryotes.</title>
        <authorList>
            <person name="Spang A."/>
            <person name="Saw J.H."/>
            <person name="Jorgensen S.L."/>
            <person name="Zaremba-Niedzwiedzka K."/>
            <person name="Martijn J."/>
            <person name="Lind A.E."/>
            <person name="van Eijk R."/>
            <person name="Schleper C."/>
            <person name="Guy L."/>
            <person name="Ettema T.J."/>
        </authorList>
    </citation>
    <scope>NUCLEOTIDE SEQUENCE</scope>
</reference>
<gene>
    <name evidence="1" type="ORF">LCGC14_2253920</name>
</gene>
<accession>A0A0F9D1I9</accession>